<evidence type="ECO:0000313" key="13">
    <source>
        <dbReference type="Proteomes" id="UP001205843"/>
    </source>
</evidence>
<reference evidence="12" key="1">
    <citation type="submission" date="2022-03" db="EMBL/GenBank/DDBJ databases">
        <title>Genomic Encyclopedia of Type Strains, Phase III (KMG-III): the genomes of soil and plant-associated and newly described type strains.</title>
        <authorList>
            <person name="Whitman W."/>
        </authorList>
    </citation>
    <scope>NUCLEOTIDE SEQUENCE</scope>
    <source>
        <strain evidence="12">ANL 6-2</strain>
    </source>
</reference>
<dbReference type="InterPro" id="IPR027417">
    <property type="entry name" value="P-loop_NTPase"/>
</dbReference>
<keyword evidence="6" id="KW-0239">DNA-directed DNA polymerase</keyword>
<keyword evidence="13" id="KW-1185">Reference proteome</keyword>
<dbReference type="NCBIfam" id="TIGR01128">
    <property type="entry name" value="holA"/>
    <property type="match status" value="1"/>
</dbReference>
<dbReference type="AlphaFoldDB" id="A0AAE3KA84"/>
<dbReference type="InterPro" id="IPR010372">
    <property type="entry name" value="DNA_pol3_delta_N"/>
</dbReference>
<dbReference type="Gene3D" id="3.40.50.300">
    <property type="entry name" value="P-loop containing nucleotide triphosphate hydrolases"/>
    <property type="match status" value="1"/>
</dbReference>
<dbReference type="GO" id="GO:0003887">
    <property type="term" value="F:DNA-directed DNA polymerase activity"/>
    <property type="evidence" value="ECO:0007669"/>
    <property type="project" value="UniProtKB-UniRule"/>
</dbReference>
<evidence type="ECO:0000256" key="3">
    <source>
        <dbReference type="ARBA" id="ARBA00022679"/>
    </source>
</evidence>
<comment type="similarity">
    <text evidence="7">Belongs to the DNA polymerase HolA subunit family.</text>
</comment>
<accession>A0AAE3KA84</accession>
<evidence type="ECO:0000256" key="6">
    <source>
        <dbReference type="ARBA" id="ARBA00022932"/>
    </source>
</evidence>
<gene>
    <name evidence="12" type="ORF">J2T57_001009</name>
</gene>
<dbReference type="Gene3D" id="1.10.8.60">
    <property type="match status" value="1"/>
</dbReference>
<comment type="caution">
    <text evidence="12">The sequence shown here is derived from an EMBL/GenBank/DDBJ whole genome shotgun (WGS) entry which is preliminary data.</text>
</comment>
<dbReference type="Proteomes" id="UP001205843">
    <property type="component" value="Unassembled WGS sequence"/>
</dbReference>
<dbReference type="PANTHER" id="PTHR34388">
    <property type="entry name" value="DNA POLYMERASE III SUBUNIT DELTA"/>
    <property type="match status" value="1"/>
</dbReference>
<dbReference type="InterPro" id="IPR032780">
    <property type="entry name" value="DNA_pol3_delt_C"/>
</dbReference>
<evidence type="ECO:0000256" key="7">
    <source>
        <dbReference type="ARBA" id="ARBA00034754"/>
    </source>
</evidence>
<dbReference type="EMBL" id="JALJXV010000002">
    <property type="protein sequence ID" value="MCP1673910.1"/>
    <property type="molecule type" value="Genomic_DNA"/>
</dbReference>
<dbReference type="InterPro" id="IPR008921">
    <property type="entry name" value="DNA_pol3_clamp-load_cplx_C"/>
</dbReference>
<dbReference type="GO" id="GO:0006261">
    <property type="term" value="P:DNA-templated DNA replication"/>
    <property type="evidence" value="ECO:0007669"/>
    <property type="project" value="TreeGrafter"/>
</dbReference>
<proteinExistence type="inferred from homology"/>
<name>A0AAE3KA84_9GAMM</name>
<dbReference type="GO" id="GO:0003677">
    <property type="term" value="F:DNA binding"/>
    <property type="evidence" value="ECO:0007669"/>
    <property type="project" value="InterPro"/>
</dbReference>
<dbReference type="Pfam" id="PF14840">
    <property type="entry name" value="DNA_pol3_delt_C"/>
    <property type="match status" value="1"/>
</dbReference>
<dbReference type="CDD" id="cd18138">
    <property type="entry name" value="HLD_clamp_pol_III_delta"/>
    <property type="match status" value="1"/>
</dbReference>
<dbReference type="Gene3D" id="1.20.272.10">
    <property type="match status" value="1"/>
</dbReference>
<evidence type="ECO:0000256" key="4">
    <source>
        <dbReference type="ARBA" id="ARBA00022695"/>
    </source>
</evidence>
<protein>
    <recommendedName>
        <fullName evidence="2 9">DNA polymerase III subunit delta</fullName>
        <ecNumber evidence="1 9">2.7.7.7</ecNumber>
    </recommendedName>
</protein>
<dbReference type="EC" id="2.7.7.7" evidence="1 9"/>
<keyword evidence="4 12" id="KW-0548">Nucleotidyltransferase</keyword>
<evidence type="ECO:0000256" key="9">
    <source>
        <dbReference type="NCBIfam" id="TIGR01128"/>
    </source>
</evidence>
<dbReference type="Pfam" id="PF06144">
    <property type="entry name" value="DNA_pol3_delta"/>
    <property type="match status" value="1"/>
</dbReference>
<dbReference type="SUPFAM" id="SSF52540">
    <property type="entry name" value="P-loop containing nucleoside triphosphate hydrolases"/>
    <property type="match status" value="1"/>
</dbReference>
<evidence type="ECO:0000256" key="1">
    <source>
        <dbReference type="ARBA" id="ARBA00012417"/>
    </source>
</evidence>
<keyword evidence="5" id="KW-0235">DNA replication</keyword>
<dbReference type="InterPro" id="IPR005790">
    <property type="entry name" value="DNA_polIII_delta"/>
</dbReference>
<comment type="catalytic activity">
    <reaction evidence="8">
        <text>DNA(n) + a 2'-deoxyribonucleoside 5'-triphosphate = DNA(n+1) + diphosphate</text>
        <dbReference type="Rhea" id="RHEA:22508"/>
        <dbReference type="Rhea" id="RHEA-COMP:17339"/>
        <dbReference type="Rhea" id="RHEA-COMP:17340"/>
        <dbReference type="ChEBI" id="CHEBI:33019"/>
        <dbReference type="ChEBI" id="CHEBI:61560"/>
        <dbReference type="ChEBI" id="CHEBI:173112"/>
        <dbReference type="EC" id="2.7.7.7"/>
    </reaction>
</comment>
<feature type="domain" description="DNA polymerase III delta N-terminal" evidence="10">
    <location>
        <begin position="20"/>
        <end position="132"/>
    </location>
</feature>
<organism evidence="12 13">
    <name type="scientific">Natronocella acetinitrilica</name>
    <dbReference type="NCBI Taxonomy" id="414046"/>
    <lineage>
        <taxon>Bacteria</taxon>
        <taxon>Pseudomonadati</taxon>
        <taxon>Pseudomonadota</taxon>
        <taxon>Gammaproteobacteria</taxon>
        <taxon>Chromatiales</taxon>
        <taxon>Ectothiorhodospiraceae</taxon>
        <taxon>Natronocella</taxon>
    </lineage>
</organism>
<evidence type="ECO:0000256" key="5">
    <source>
        <dbReference type="ARBA" id="ARBA00022705"/>
    </source>
</evidence>
<evidence type="ECO:0000259" key="11">
    <source>
        <dbReference type="Pfam" id="PF14840"/>
    </source>
</evidence>
<evidence type="ECO:0000259" key="10">
    <source>
        <dbReference type="Pfam" id="PF06144"/>
    </source>
</evidence>
<dbReference type="RefSeq" id="WP_253475199.1">
    <property type="nucleotide sequence ID" value="NZ_JALJXV010000002.1"/>
</dbReference>
<dbReference type="PANTHER" id="PTHR34388:SF1">
    <property type="entry name" value="DNA POLYMERASE III SUBUNIT DELTA"/>
    <property type="match status" value="1"/>
</dbReference>
<keyword evidence="3 12" id="KW-0808">Transferase</keyword>
<feature type="domain" description="DNA polymerase III subunit delta C-terminal" evidence="11">
    <location>
        <begin position="214"/>
        <end position="325"/>
    </location>
</feature>
<dbReference type="GO" id="GO:0009360">
    <property type="term" value="C:DNA polymerase III complex"/>
    <property type="evidence" value="ECO:0007669"/>
    <property type="project" value="UniProtKB-UniRule"/>
</dbReference>
<sequence>MRLKPEQLASTLGKGLAPVYCISGDEPLQLQEAADAIRARAREVGHTEREILDVDGRFDWGRLAGSGGNLSLFGDRRLLELRVPSGKPGKDGSRALVDWCKQPPEDTVLLISMGRIDSRSRDSAWAKAIDRAGVFMQVWAPNGGELSNWINRRMRAAGLEPQPEAMRLIAERNEGNLLAAAQEVDKLRLLLGGGPVTVEAARAVVADSARYNVFDLAEAALAGEIRRTLRILQGLREEGEQPTLVLWSLSRDIRLVCRITAVGRVDELFRQERVFGARQKLLGQAARRADPMAWETLLRDCARIDRLIKGAGEGDAWQALRELAVDMVGVDALNDRRLYRRLSTGVF</sequence>
<evidence type="ECO:0000313" key="12">
    <source>
        <dbReference type="EMBL" id="MCP1673910.1"/>
    </source>
</evidence>
<evidence type="ECO:0000256" key="8">
    <source>
        <dbReference type="ARBA" id="ARBA00049244"/>
    </source>
</evidence>
<evidence type="ECO:0000256" key="2">
    <source>
        <dbReference type="ARBA" id="ARBA00017703"/>
    </source>
</evidence>
<dbReference type="SUPFAM" id="SSF48019">
    <property type="entry name" value="post-AAA+ oligomerization domain-like"/>
    <property type="match status" value="1"/>
</dbReference>